<protein>
    <recommendedName>
        <fullName evidence="3">Helitron helicase-like domain-containing protein</fullName>
    </recommendedName>
</protein>
<dbReference type="PANTHER" id="PTHR10492:SF57">
    <property type="entry name" value="ATP-DEPENDENT DNA HELICASE"/>
    <property type="match status" value="1"/>
</dbReference>
<accession>A0A2S4PZ52</accession>
<comment type="caution">
    <text evidence="1">The sequence shown here is derived from an EMBL/GenBank/DDBJ whole genome shotgun (WGS) entry which is preliminary data.</text>
</comment>
<dbReference type="PANTHER" id="PTHR10492">
    <property type="match status" value="1"/>
</dbReference>
<proteinExistence type="predicted"/>
<dbReference type="EMBL" id="PEDP01000152">
    <property type="protein sequence ID" value="POS87305.1"/>
    <property type="molecule type" value="Genomic_DNA"/>
</dbReference>
<organism evidence="1 2">
    <name type="scientific">Erysiphe pulchra</name>
    <dbReference type="NCBI Taxonomy" id="225359"/>
    <lineage>
        <taxon>Eukaryota</taxon>
        <taxon>Fungi</taxon>
        <taxon>Dikarya</taxon>
        <taxon>Ascomycota</taxon>
        <taxon>Pezizomycotina</taxon>
        <taxon>Leotiomycetes</taxon>
        <taxon>Erysiphales</taxon>
        <taxon>Erysiphaceae</taxon>
        <taxon>Erysiphe</taxon>
    </lineage>
</organism>
<evidence type="ECO:0000313" key="2">
    <source>
        <dbReference type="Proteomes" id="UP000237438"/>
    </source>
</evidence>
<feature type="non-terminal residue" evidence="1">
    <location>
        <position position="335"/>
    </location>
</feature>
<evidence type="ECO:0000313" key="1">
    <source>
        <dbReference type="EMBL" id="POS87305.1"/>
    </source>
</evidence>
<gene>
    <name evidence="1" type="ORF">EPUL_001781</name>
</gene>
<dbReference type="STRING" id="225359.A0A2S4PZ52"/>
<dbReference type="Proteomes" id="UP000237438">
    <property type="component" value="Unassembled WGS sequence"/>
</dbReference>
<name>A0A2S4PZ52_9PEZI</name>
<keyword evidence="2" id="KW-1185">Reference proteome</keyword>
<evidence type="ECO:0008006" key="3">
    <source>
        <dbReference type="Google" id="ProtNLM"/>
    </source>
</evidence>
<sequence length="335" mass="38948">MYAEMFKRVSQAMSNNDKGRFISPVHAIWRLMAYTTHEEKPTVMLLYYHMEGRHRVSFDVRQAPDQLAAAIASQSSIFLDWMKYNAAHTDGRDVLYSDFPLFYTYTKRNGWQLRRKGQMIGRMPIAVPSQGEYLYLRMIINVKRMAQSYRDLYTMNGTYYEYTSAACRALDLNFDDSEWYVLFDRVRDTSTAKSLRRTFAAGLAHSVIINPQSIWDRYKEAFTADCLHRIWSLGDHLNPSPPEWNEEQCRYDYGLGEDFEDLNLDWRTTRLAGSVHRWIISEDNPLIVEALNLDRVAEGTIHADNVEALSPGQRMAYDTITNSFDSGSRPNTFIT</sequence>
<dbReference type="AlphaFoldDB" id="A0A2S4PZ52"/>
<reference evidence="1 2" key="1">
    <citation type="submission" date="2017-10" db="EMBL/GenBank/DDBJ databases">
        <title>Development of genomic resources for the powdery mildew, Erysiphe pulchra.</title>
        <authorList>
            <person name="Wadl P.A."/>
            <person name="Mack B.M."/>
            <person name="Moore G."/>
            <person name="Beltz S.B."/>
        </authorList>
    </citation>
    <scope>NUCLEOTIDE SEQUENCE [LARGE SCALE GENOMIC DNA]</scope>
    <source>
        <strain evidence="1">Cflorida</strain>
    </source>
</reference>